<feature type="domain" description="ChrR-like cupin" evidence="1">
    <location>
        <begin position="122"/>
        <end position="219"/>
    </location>
</feature>
<dbReference type="InterPro" id="IPR025979">
    <property type="entry name" value="ChrR-like_cupin_dom"/>
</dbReference>
<evidence type="ECO:0000313" key="3">
    <source>
        <dbReference type="Proteomes" id="UP001320715"/>
    </source>
</evidence>
<evidence type="ECO:0000313" key="2">
    <source>
        <dbReference type="EMBL" id="MCO6409943.1"/>
    </source>
</evidence>
<sequence length="228" mass="24388">MTTPTAIRTDFTRTEIVDTAAMDWIASPSGGVDRKPLDRIGGEVARATSLVRYAPGSDFPSHTHNGGEEFLVVEGIFSDQHGDYGPGTYVRNPVGTSHAPGSRDGCTILVKLWQFEEGDTAPVVIDTASAEWQAVGQGIERLHLHRYKSEKVAMLRFSDGGSLRLPEESGGVELYLLDGRLQVEGQSLSKGGWARLPAGMAVTLSAPGTATLYIKTGHLDRPVTGPDA</sequence>
<reference evidence="2 3" key="1">
    <citation type="submission" date="2020-01" db="EMBL/GenBank/DDBJ databases">
        <title>Genomes of bacteria type strains.</title>
        <authorList>
            <person name="Chen J."/>
            <person name="Zhu S."/>
            <person name="Yang J."/>
        </authorList>
    </citation>
    <scope>NUCLEOTIDE SEQUENCE [LARGE SCALE GENOMIC DNA]</scope>
    <source>
        <strain evidence="2 3">DSM 16655</strain>
    </source>
</reference>
<feature type="domain" description="ChrR-like cupin" evidence="1">
    <location>
        <begin position="14"/>
        <end position="115"/>
    </location>
</feature>
<organism evidence="2 3">
    <name type="scientific">Hoeflea alexandrii</name>
    <dbReference type="NCBI Taxonomy" id="288436"/>
    <lineage>
        <taxon>Bacteria</taxon>
        <taxon>Pseudomonadati</taxon>
        <taxon>Pseudomonadota</taxon>
        <taxon>Alphaproteobacteria</taxon>
        <taxon>Hyphomicrobiales</taxon>
        <taxon>Rhizobiaceae</taxon>
        <taxon>Hoeflea</taxon>
    </lineage>
</organism>
<comment type="caution">
    <text evidence="2">The sequence shown here is derived from an EMBL/GenBank/DDBJ whole genome shotgun (WGS) entry which is preliminary data.</text>
</comment>
<dbReference type="RefSeq" id="WP_252916702.1">
    <property type="nucleotide sequence ID" value="NZ_JAAAML010000003.1"/>
</dbReference>
<dbReference type="Pfam" id="PF12973">
    <property type="entry name" value="Cupin_7"/>
    <property type="match status" value="2"/>
</dbReference>
<dbReference type="InterPro" id="IPR011051">
    <property type="entry name" value="RmlC_Cupin_sf"/>
</dbReference>
<dbReference type="Gene3D" id="2.60.120.10">
    <property type="entry name" value="Jelly Rolls"/>
    <property type="match status" value="1"/>
</dbReference>
<dbReference type="EMBL" id="JAAAML010000003">
    <property type="protein sequence ID" value="MCO6409943.1"/>
    <property type="molecule type" value="Genomic_DNA"/>
</dbReference>
<dbReference type="CDD" id="cd20303">
    <property type="entry name" value="cupin_ChrR_1"/>
    <property type="match status" value="1"/>
</dbReference>
<protein>
    <submittedName>
        <fullName evidence="2">Cupin</fullName>
    </submittedName>
</protein>
<gene>
    <name evidence="2" type="ORF">GTW23_17300</name>
</gene>
<dbReference type="Proteomes" id="UP001320715">
    <property type="component" value="Unassembled WGS sequence"/>
</dbReference>
<name>A0ABT1CVH8_9HYPH</name>
<evidence type="ECO:0000259" key="1">
    <source>
        <dbReference type="Pfam" id="PF12973"/>
    </source>
</evidence>
<accession>A0ABT1CVH8</accession>
<dbReference type="SUPFAM" id="SSF51182">
    <property type="entry name" value="RmlC-like cupins"/>
    <property type="match status" value="2"/>
</dbReference>
<keyword evidence="3" id="KW-1185">Reference proteome</keyword>
<dbReference type="InterPro" id="IPR014710">
    <property type="entry name" value="RmlC-like_jellyroll"/>
</dbReference>
<proteinExistence type="predicted"/>